<name>A0A3N0GK16_9ACTN</name>
<dbReference type="AlphaFoldDB" id="A0A3N0GK16"/>
<evidence type="ECO:0000256" key="1">
    <source>
        <dbReference type="SAM" id="Phobius"/>
    </source>
</evidence>
<evidence type="ECO:0000313" key="2">
    <source>
        <dbReference type="EMBL" id="RNM12761.1"/>
    </source>
</evidence>
<feature type="transmembrane region" description="Helical" evidence="1">
    <location>
        <begin position="12"/>
        <end position="31"/>
    </location>
</feature>
<keyword evidence="1" id="KW-0472">Membrane</keyword>
<accession>A0A3N0GK16</accession>
<comment type="caution">
    <text evidence="2">The sequence shown here is derived from an EMBL/GenBank/DDBJ whole genome shotgun (WGS) entry which is preliminary data.</text>
</comment>
<organism evidence="2 3">
    <name type="scientific">Nocardioides pocheonensis</name>
    <dbReference type="NCBI Taxonomy" id="661485"/>
    <lineage>
        <taxon>Bacteria</taxon>
        <taxon>Bacillati</taxon>
        <taxon>Actinomycetota</taxon>
        <taxon>Actinomycetes</taxon>
        <taxon>Propionibacteriales</taxon>
        <taxon>Nocardioidaceae</taxon>
        <taxon>Nocardioides</taxon>
    </lineage>
</organism>
<keyword evidence="3" id="KW-1185">Reference proteome</keyword>
<gene>
    <name evidence="2" type="ORF">EFL26_19465</name>
</gene>
<feature type="transmembrane region" description="Helical" evidence="1">
    <location>
        <begin position="83"/>
        <end position="101"/>
    </location>
</feature>
<feature type="transmembrane region" description="Helical" evidence="1">
    <location>
        <begin position="121"/>
        <end position="143"/>
    </location>
</feature>
<keyword evidence="1" id="KW-0812">Transmembrane</keyword>
<reference evidence="2 3" key="1">
    <citation type="submission" date="2018-11" db="EMBL/GenBank/DDBJ databases">
        <authorList>
            <person name="Li F."/>
        </authorList>
    </citation>
    <scope>NUCLEOTIDE SEQUENCE [LARGE SCALE GENOMIC DNA]</scope>
    <source>
        <strain evidence="2 3">Gsoil 818</strain>
    </source>
</reference>
<evidence type="ECO:0000313" key="3">
    <source>
        <dbReference type="Proteomes" id="UP000279994"/>
    </source>
</evidence>
<feature type="transmembrane region" description="Helical" evidence="1">
    <location>
        <begin position="51"/>
        <end position="71"/>
    </location>
</feature>
<keyword evidence="1" id="KW-1133">Transmembrane helix</keyword>
<sequence length="190" mass="20708">MTDGEDRADRRRFVVALVVSAVLFAVVGLRFGEDVAMQLLKTPTTELGWRLIGWMVAAPPWVLVMVSWHERGRLSADQRRRRGLLLGAWIGLSMFVLPSRFGGVEHEFGTGALVGEPLSVGWAWGGLAALIGLAFSGVVLLVLHRSVASPTPTQRDMTVRFLERAWLVLLVVSLGFALYGGRTGVFHGGT</sequence>
<dbReference type="Proteomes" id="UP000279994">
    <property type="component" value="Unassembled WGS sequence"/>
</dbReference>
<proteinExistence type="predicted"/>
<protein>
    <submittedName>
        <fullName evidence="2">Uncharacterized protein</fullName>
    </submittedName>
</protein>
<feature type="transmembrane region" description="Helical" evidence="1">
    <location>
        <begin position="164"/>
        <end position="181"/>
    </location>
</feature>
<dbReference type="EMBL" id="RJSF01000044">
    <property type="protein sequence ID" value="RNM12761.1"/>
    <property type="molecule type" value="Genomic_DNA"/>
</dbReference>